<dbReference type="EC" id="3.6.4.12" evidence="4"/>
<dbReference type="InterPro" id="IPR014893">
    <property type="entry name" value="Ku_PK_bind"/>
</dbReference>
<dbReference type="InterPro" id="IPR024193">
    <property type="entry name" value="Ku80"/>
</dbReference>
<evidence type="ECO:0000256" key="10">
    <source>
        <dbReference type="ARBA" id="ARBA00022806"/>
    </source>
</evidence>
<dbReference type="GO" id="GO:0005524">
    <property type="term" value="F:ATP binding"/>
    <property type="evidence" value="ECO:0007669"/>
    <property type="project" value="UniProtKB-KW"/>
</dbReference>
<evidence type="ECO:0000256" key="2">
    <source>
        <dbReference type="ARBA" id="ARBA00004574"/>
    </source>
</evidence>
<dbReference type="GO" id="GO:0006310">
    <property type="term" value="P:DNA recombination"/>
    <property type="evidence" value="ECO:0007669"/>
    <property type="project" value="UniProtKB-KW"/>
</dbReference>
<comment type="caution">
    <text evidence="20">The sequence shown here is derived from an EMBL/GenBank/DDBJ whole genome shotgun (WGS) entry which is preliminary data.</text>
</comment>
<evidence type="ECO:0000313" key="21">
    <source>
        <dbReference type="Proteomes" id="UP001295794"/>
    </source>
</evidence>
<dbReference type="Gene3D" id="2.40.290.10">
    <property type="match status" value="1"/>
</dbReference>
<evidence type="ECO:0000256" key="1">
    <source>
        <dbReference type="ARBA" id="ARBA00004123"/>
    </source>
</evidence>
<gene>
    <name evidence="20" type="ORF">MYCIT1_LOCUS30441</name>
</gene>
<dbReference type="Gene3D" id="3.40.50.410">
    <property type="entry name" value="von Willebrand factor, type A domain"/>
    <property type="match status" value="1"/>
</dbReference>
<dbReference type="GO" id="GO:0000723">
    <property type="term" value="P:telomere maintenance"/>
    <property type="evidence" value="ECO:0007669"/>
    <property type="project" value="InterPro"/>
</dbReference>
<evidence type="ECO:0000256" key="6">
    <source>
        <dbReference type="ARBA" id="ARBA00022454"/>
    </source>
</evidence>
<evidence type="ECO:0000313" key="20">
    <source>
        <dbReference type="EMBL" id="CAK5280012.1"/>
    </source>
</evidence>
<dbReference type="AlphaFoldDB" id="A0AAD2HQ89"/>
<evidence type="ECO:0000256" key="4">
    <source>
        <dbReference type="ARBA" id="ARBA00012551"/>
    </source>
</evidence>
<dbReference type="GO" id="GO:0043564">
    <property type="term" value="C:Ku70:Ku80 complex"/>
    <property type="evidence" value="ECO:0007669"/>
    <property type="project" value="InterPro"/>
</dbReference>
<dbReference type="Gene3D" id="1.10.1600.10">
    <property type="match status" value="1"/>
</dbReference>
<dbReference type="GO" id="GO:0042162">
    <property type="term" value="F:telomeric DNA binding"/>
    <property type="evidence" value="ECO:0007669"/>
    <property type="project" value="InterPro"/>
</dbReference>
<evidence type="ECO:0000256" key="5">
    <source>
        <dbReference type="ARBA" id="ARBA00021792"/>
    </source>
</evidence>
<dbReference type="Pfam" id="PF08785">
    <property type="entry name" value="Ku_PK_bind"/>
    <property type="match status" value="1"/>
</dbReference>
<keyword evidence="13" id="KW-0238">DNA-binding</keyword>
<dbReference type="FunFam" id="1.10.1600.10:FF:000002">
    <property type="entry name" value="X-ray repair cross-complementing protein 5"/>
    <property type="match status" value="1"/>
</dbReference>
<comment type="similarity">
    <text evidence="3">Belongs to the ku80 family.</text>
</comment>
<dbReference type="Proteomes" id="UP001295794">
    <property type="component" value="Unassembled WGS sequence"/>
</dbReference>
<evidence type="ECO:0000256" key="9">
    <source>
        <dbReference type="ARBA" id="ARBA00022801"/>
    </source>
</evidence>
<evidence type="ECO:0000259" key="19">
    <source>
        <dbReference type="SMART" id="SM00559"/>
    </source>
</evidence>
<protein>
    <recommendedName>
        <fullName evidence="5">ATP-dependent DNA helicase II subunit 2</fullName>
        <ecNumber evidence="4">3.6.4.12</ecNumber>
    </recommendedName>
    <alternativeName>
        <fullName evidence="17">ATP-dependent DNA helicase II subunit Ku80</fullName>
    </alternativeName>
</protein>
<feature type="compositionally biased region" description="Acidic residues" evidence="18">
    <location>
        <begin position="302"/>
        <end position="320"/>
    </location>
</feature>
<reference evidence="20" key="1">
    <citation type="submission" date="2023-11" db="EMBL/GenBank/DDBJ databases">
        <authorList>
            <person name="De Vega J J."/>
            <person name="De Vega J J."/>
        </authorList>
    </citation>
    <scope>NUCLEOTIDE SEQUENCE</scope>
</reference>
<proteinExistence type="inferred from homology"/>
<keyword evidence="15" id="KW-0234">DNA repair</keyword>
<evidence type="ECO:0000256" key="12">
    <source>
        <dbReference type="ARBA" id="ARBA00022895"/>
    </source>
</evidence>
<dbReference type="SUPFAM" id="SSF53300">
    <property type="entry name" value="vWA-like"/>
    <property type="match status" value="1"/>
</dbReference>
<dbReference type="Pfam" id="PF02735">
    <property type="entry name" value="Ku"/>
    <property type="match status" value="1"/>
</dbReference>
<keyword evidence="10" id="KW-0347">Helicase</keyword>
<evidence type="ECO:0000256" key="3">
    <source>
        <dbReference type="ARBA" id="ARBA00007726"/>
    </source>
</evidence>
<keyword evidence="7" id="KW-0547">Nucleotide-binding</keyword>
<dbReference type="PANTHER" id="PTHR12604">
    <property type="entry name" value="KU AUTOANTIGEN DNA HELICASE"/>
    <property type="match status" value="1"/>
</dbReference>
<dbReference type="GO" id="GO:0003678">
    <property type="term" value="F:DNA helicase activity"/>
    <property type="evidence" value="ECO:0007669"/>
    <property type="project" value="UniProtKB-EC"/>
</dbReference>
<accession>A0AAD2HQ89</accession>
<feature type="region of interest" description="Disordered" evidence="18">
    <location>
        <begin position="655"/>
        <end position="725"/>
    </location>
</feature>
<keyword evidence="12" id="KW-0779">Telomere</keyword>
<dbReference type="CDD" id="cd00873">
    <property type="entry name" value="KU80"/>
    <property type="match status" value="1"/>
</dbReference>
<comment type="subcellular location">
    <subcellularLocation>
        <location evidence="2">Chromosome</location>
        <location evidence="2">Telomere</location>
    </subcellularLocation>
    <subcellularLocation>
        <location evidence="1">Nucleus</location>
    </subcellularLocation>
</comment>
<dbReference type="SUPFAM" id="SSF101420">
    <property type="entry name" value="C-terminal domain of Ku80"/>
    <property type="match status" value="1"/>
</dbReference>
<dbReference type="InterPro" id="IPR036494">
    <property type="entry name" value="Ku_C_sf"/>
</dbReference>
<feature type="compositionally biased region" description="Basic and acidic residues" evidence="18">
    <location>
        <begin position="694"/>
        <end position="704"/>
    </location>
</feature>
<dbReference type="InterPro" id="IPR036465">
    <property type="entry name" value="vWFA_dom_sf"/>
</dbReference>
<dbReference type="PANTHER" id="PTHR12604:SF4">
    <property type="entry name" value="X-RAY REPAIR CROSS-COMPLEMENTING PROTEIN 5"/>
    <property type="match status" value="1"/>
</dbReference>
<dbReference type="InterPro" id="IPR006164">
    <property type="entry name" value="DNA_bd_Ku70/Ku80"/>
</dbReference>
<evidence type="ECO:0000256" key="13">
    <source>
        <dbReference type="ARBA" id="ARBA00023125"/>
    </source>
</evidence>
<keyword evidence="16" id="KW-0539">Nucleus</keyword>
<keyword evidence="6" id="KW-0158">Chromosome</keyword>
<keyword evidence="9" id="KW-0378">Hydrolase</keyword>
<dbReference type="SMART" id="SM00559">
    <property type="entry name" value="Ku78"/>
    <property type="match status" value="1"/>
</dbReference>
<evidence type="ECO:0000256" key="15">
    <source>
        <dbReference type="ARBA" id="ARBA00023204"/>
    </source>
</evidence>
<organism evidence="20 21">
    <name type="scientific">Mycena citricolor</name>
    <dbReference type="NCBI Taxonomy" id="2018698"/>
    <lineage>
        <taxon>Eukaryota</taxon>
        <taxon>Fungi</taxon>
        <taxon>Dikarya</taxon>
        <taxon>Basidiomycota</taxon>
        <taxon>Agaricomycotina</taxon>
        <taxon>Agaricomycetes</taxon>
        <taxon>Agaricomycetidae</taxon>
        <taxon>Agaricales</taxon>
        <taxon>Marasmiineae</taxon>
        <taxon>Mycenaceae</taxon>
        <taxon>Mycena</taxon>
    </lineage>
</organism>
<feature type="domain" description="Ku" evidence="19">
    <location>
        <begin position="372"/>
        <end position="511"/>
    </location>
</feature>
<evidence type="ECO:0000256" key="17">
    <source>
        <dbReference type="ARBA" id="ARBA00031847"/>
    </source>
</evidence>
<evidence type="ECO:0000256" key="18">
    <source>
        <dbReference type="SAM" id="MobiDB-lite"/>
    </source>
</evidence>
<feature type="region of interest" description="Disordered" evidence="18">
    <location>
        <begin position="296"/>
        <end position="320"/>
    </location>
</feature>
<keyword evidence="8" id="KW-0227">DNA damage</keyword>
<dbReference type="GO" id="GO:0000781">
    <property type="term" value="C:chromosome, telomeric region"/>
    <property type="evidence" value="ECO:0007669"/>
    <property type="project" value="UniProtKB-SubCell"/>
</dbReference>
<keyword evidence="21" id="KW-1185">Reference proteome</keyword>
<dbReference type="Gene3D" id="1.25.40.240">
    <property type="entry name" value="Ku, C-terminal domain"/>
    <property type="match status" value="1"/>
</dbReference>
<name>A0AAD2HQ89_9AGAR</name>
<dbReference type="GO" id="GO:0016787">
    <property type="term" value="F:hydrolase activity"/>
    <property type="evidence" value="ECO:0007669"/>
    <property type="project" value="UniProtKB-KW"/>
</dbReference>
<evidence type="ECO:0000256" key="8">
    <source>
        <dbReference type="ARBA" id="ARBA00022763"/>
    </source>
</evidence>
<evidence type="ECO:0000256" key="16">
    <source>
        <dbReference type="ARBA" id="ARBA00023242"/>
    </source>
</evidence>
<dbReference type="GO" id="GO:0003690">
    <property type="term" value="F:double-stranded DNA binding"/>
    <property type="evidence" value="ECO:0007669"/>
    <property type="project" value="TreeGrafter"/>
</dbReference>
<evidence type="ECO:0000256" key="11">
    <source>
        <dbReference type="ARBA" id="ARBA00022840"/>
    </source>
</evidence>
<dbReference type="SUPFAM" id="SSF100939">
    <property type="entry name" value="SPOC domain-like"/>
    <property type="match status" value="1"/>
</dbReference>
<dbReference type="EMBL" id="CAVNYO010000440">
    <property type="protein sequence ID" value="CAK5280012.1"/>
    <property type="molecule type" value="Genomic_DNA"/>
</dbReference>
<keyword evidence="14" id="KW-0233">DNA recombination</keyword>
<dbReference type="GO" id="GO:0003684">
    <property type="term" value="F:damaged DNA binding"/>
    <property type="evidence" value="ECO:0007669"/>
    <property type="project" value="InterPro"/>
</dbReference>
<sequence>MPAERAGYTVTMYVVDVGPSMNNLRTHDPEGNRLPHEITNLEWGLQFVKLKIQEMAGPFIIYNKRKTEQCGVILFGSDKTKNMLSKDGYERVEEYIPIAQPSGETLEQLNRLVPTEEAGDPLDALIVAIETQHKQLASKKTWTRKIVLVTDGTNPIEVTEDEASTAKRMVELGIQLTIVGIDFDDEEYPSKEEDKSNVKAENEEFYSRLVQQVTDEGGHAVLGTCALALREIARPDMKITKSTLSTTILRLGDTVTRSGEALELTIKTSKCTAVTRPKSFKKYAVRESTKRKKEAKMKVVMEEDDDATEEDTDEEEVDDTAMDVDEPAGKKVTFTQLKMRTQYLIDHRERESEDTEIKPAINPETNELEPEVEVTDKENLIRGYKYGTTYVPVTEEKDFGKLPTVKGIDICGFFPAKNFRRELSMGEIQYVWGDPNQPESQVAISSIARAMDQAGKEMMAIARWVTADERDAKMGVLFPSVNDEGADCLLWAQMPFADDVRRYTFPSLDRLVSKKGELLTEHPYLPTKSQLDAMDDFVDAMDLDAAEKDEEGNLVPWYDTRDSYNPSLHRIKQAQFHAAVVADLPNNPIGPPHPEIMKYLEPPRRVLKRAREAISSCIDEFNVKEVPKKIAKTRKDGHVHAYDDEDEMLLLGPAEPQAPQEPRTGTQTQPSKAAPKRKDPDESATEDETDNEDPETKAKADRRSTSPTVDPGRAPGRIIGDARPLDDFKSSFAGGDLVSKAVEDMCAVIKETALKPFAKRRHAELVECLTALRETCLKEDEIDVWNMFLPELKDQCLNSKPGNASFWAEVQKVGPKLSLISDEEADEHGGSSEISAFKAKKFIS</sequence>
<feature type="compositionally biased region" description="Acidic residues" evidence="18">
    <location>
        <begin position="682"/>
        <end position="693"/>
    </location>
</feature>
<keyword evidence="11" id="KW-0067">ATP-binding</keyword>
<evidence type="ECO:0000256" key="7">
    <source>
        <dbReference type="ARBA" id="ARBA00022741"/>
    </source>
</evidence>
<dbReference type="InterPro" id="IPR016194">
    <property type="entry name" value="SPOC-like_C_dom_sf"/>
</dbReference>
<dbReference type="GO" id="GO:0006303">
    <property type="term" value="P:double-strand break repair via nonhomologous end joining"/>
    <property type="evidence" value="ECO:0007669"/>
    <property type="project" value="InterPro"/>
</dbReference>
<evidence type="ECO:0000256" key="14">
    <source>
        <dbReference type="ARBA" id="ARBA00023172"/>
    </source>
</evidence>